<reference evidence="2 3" key="1">
    <citation type="journal article" date="2024" name="G3 (Bethesda)">
        <title>Genome assembly of Hibiscus sabdariffa L. provides insights into metabolisms of medicinal natural products.</title>
        <authorList>
            <person name="Kim T."/>
        </authorList>
    </citation>
    <scope>NUCLEOTIDE SEQUENCE [LARGE SCALE GENOMIC DNA]</scope>
    <source>
        <strain evidence="2">TK-2024</strain>
        <tissue evidence="2">Old leaves</tissue>
    </source>
</reference>
<organism evidence="2 3">
    <name type="scientific">Hibiscus sabdariffa</name>
    <name type="common">roselle</name>
    <dbReference type="NCBI Taxonomy" id="183260"/>
    <lineage>
        <taxon>Eukaryota</taxon>
        <taxon>Viridiplantae</taxon>
        <taxon>Streptophyta</taxon>
        <taxon>Embryophyta</taxon>
        <taxon>Tracheophyta</taxon>
        <taxon>Spermatophyta</taxon>
        <taxon>Magnoliopsida</taxon>
        <taxon>eudicotyledons</taxon>
        <taxon>Gunneridae</taxon>
        <taxon>Pentapetalae</taxon>
        <taxon>rosids</taxon>
        <taxon>malvids</taxon>
        <taxon>Malvales</taxon>
        <taxon>Malvaceae</taxon>
        <taxon>Malvoideae</taxon>
        <taxon>Hibiscus</taxon>
    </lineage>
</organism>
<comment type="caution">
    <text evidence="2">The sequence shown here is derived from an EMBL/GenBank/DDBJ whole genome shotgun (WGS) entry which is preliminary data.</text>
</comment>
<dbReference type="Proteomes" id="UP001472677">
    <property type="component" value="Unassembled WGS sequence"/>
</dbReference>
<proteinExistence type="predicted"/>
<accession>A0ABR2EFD5</accession>
<protein>
    <submittedName>
        <fullName evidence="2">Uncharacterized protein</fullName>
    </submittedName>
</protein>
<feature type="region of interest" description="Disordered" evidence="1">
    <location>
        <begin position="1"/>
        <end position="76"/>
    </location>
</feature>
<keyword evidence="3" id="KW-1185">Reference proteome</keyword>
<sequence length="76" mass="8334">MPFSRDWRGNQSVSLAPPPSRRAWMSQPPSSTSPFRYEHNPTSRTSSSAIMCSETGPEPLSAPFVLITPPPPPSPR</sequence>
<name>A0ABR2EFD5_9ROSI</name>
<evidence type="ECO:0000313" key="2">
    <source>
        <dbReference type="EMBL" id="KAK8559973.1"/>
    </source>
</evidence>
<evidence type="ECO:0000256" key="1">
    <source>
        <dbReference type="SAM" id="MobiDB-lite"/>
    </source>
</evidence>
<gene>
    <name evidence="2" type="ORF">V6N12_012783</name>
</gene>
<dbReference type="EMBL" id="JBBPBM010000014">
    <property type="protein sequence ID" value="KAK8559973.1"/>
    <property type="molecule type" value="Genomic_DNA"/>
</dbReference>
<evidence type="ECO:0000313" key="3">
    <source>
        <dbReference type="Proteomes" id="UP001472677"/>
    </source>
</evidence>